<comment type="caution">
    <text evidence="1">The sequence shown here is derived from an EMBL/GenBank/DDBJ whole genome shotgun (WGS) entry which is preliminary data.</text>
</comment>
<proteinExistence type="predicted"/>
<dbReference type="EMBL" id="JBHSWJ010000002">
    <property type="protein sequence ID" value="MFC6715058.1"/>
    <property type="molecule type" value="Genomic_DNA"/>
</dbReference>
<name>A0ABW2AWB6_9MICO</name>
<sequence length="94" mass="10020">MLDHAEMGDVRALAVLLRTMGNPDRLGVLAAVVEPCTVPELRANPALPASPQNHLEALEYIGLVVQHPGVAPRAWQQIPGAVERVSRLVQSLGA</sequence>
<accession>A0ABW2AWB6</accession>
<reference evidence="2" key="1">
    <citation type="journal article" date="2019" name="Int. J. Syst. Evol. Microbiol.">
        <title>The Global Catalogue of Microorganisms (GCM) 10K type strain sequencing project: providing services to taxonomists for standard genome sequencing and annotation.</title>
        <authorList>
            <consortium name="The Broad Institute Genomics Platform"/>
            <consortium name="The Broad Institute Genome Sequencing Center for Infectious Disease"/>
            <person name="Wu L."/>
            <person name="Ma J."/>
        </authorList>
    </citation>
    <scope>NUCLEOTIDE SEQUENCE [LARGE SCALE GENOMIC DNA]</scope>
    <source>
        <strain evidence="2">NBRC 106593</strain>
    </source>
</reference>
<evidence type="ECO:0000313" key="2">
    <source>
        <dbReference type="Proteomes" id="UP001596356"/>
    </source>
</evidence>
<organism evidence="1 2">
    <name type="scientific">Branchiibius cervicis</name>
    <dbReference type="NCBI Taxonomy" id="908252"/>
    <lineage>
        <taxon>Bacteria</taxon>
        <taxon>Bacillati</taxon>
        <taxon>Actinomycetota</taxon>
        <taxon>Actinomycetes</taxon>
        <taxon>Micrococcales</taxon>
        <taxon>Dermacoccaceae</taxon>
        <taxon>Branchiibius</taxon>
    </lineage>
</organism>
<evidence type="ECO:0000313" key="1">
    <source>
        <dbReference type="EMBL" id="MFC6715058.1"/>
    </source>
</evidence>
<dbReference type="Proteomes" id="UP001596356">
    <property type="component" value="Unassembled WGS sequence"/>
</dbReference>
<protein>
    <recommendedName>
        <fullName evidence="3">ArsR family transcriptional regulator</fullName>
    </recommendedName>
</protein>
<gene>
    <name evidence="1" type="ORF">ACFQBT_15095</name>
</gene>
<evidence type="ECO:0008006" key="3">
    <source>
        <dbReference type="Google" id="ProtNLM"/>
    </source>
</evidence>
<dbReference type="RefSeq" id="WP_377823883.1">
    <property type="nucleotide sequence ID" value="NZ_JBHSWJ010000002.1"/>
</dbReference>
<keyword evidence="2" id="KW-1185">Reference proteome</keyword>